<feature type="transmembrane region" description="Helical" evidence="1">
    <location>
        <begin position="139"/>
        <end position="159"/>
    </location>
</feature>
<dbReference type="GO" id="GO:0009636">
    <property type="term" value="P:response to toxic substance"/>
    <property type="evidence" value="ECO:0007669"/>
    <property type="project" value="TreeGrafter"/>
</dbReference>
<feature type="transmembrane region" description="Helical" evidence="1">
    <location>
        <begin position="51"/>
        <end position="73"/>
    </location>
</feature>
<organism evidence="4 5">
    <name type="scientific">Paenisporosarcina antarctica</name>
    <dbReference type="NCBI Taxonomy" id="417367"/>
    <lineage>
        <taxon>Bacteria</taxon>
        <taxon>Bacillati</taxon>
        <taxon>Bacillota</taxon>
        <taxon>Bacilli</taxon>
        <taxon>Bacillales</taxon>
        <taxon>Caryophanaceae</taxon>
        <taxon>Paenisporosarcina</taxon>
    </lineage>
</organism>
<feature type="transmembrane region" description="Helical" evidence="1">
    <location>
        <begin position="229"/>
        <end position="254"/>
    </location>
</feature>
<evidence type="ECO:0000256" key="1">
    <source>
        <dbReference type="SAM" id="Phobius"/>
    </source>
</evidence>
<evidence type="ECO:0000313" key="4">
    <source>
        <dbReference type="EMBL" id="QBP39654.1"/>
    </source>
</evidence>
<dbReference type="AlphaFoldDB" id="A0A4P6ZU92"/>
<dbReference type="InterPro" id="IPR043831">
    <property type="entry name" value="DUF5808"/>
</dbReference>
<dbReference type="RefSeq" id="WP_134207906.1">
    <property type="nucleotide sequence ID" value="NZ_CP038015.1"/>
</dbReference>
<dbReference type="PANTHER" id="PTHR37810:SF9">
    <property type="entry name" value="MEMBRANE PROTEIN"/>
    <property type="match status" value="1"/>
</dbReference>
<dbReference type="InterPro" id="IPR012867">
    <property type="entry name" value="DUF1648"/>
</dbReference>
<accession>A0A4P6ZU92</accession>
<dbReference type="KEGG" id="panc:E2636_00115"/>
<dbReference type="PIRSF" id="PIRSF032908">
    <property type="entry name" value="UCP032908"/>
    <property type="match status" value="1"/>
</dbReference>
<name>A0A4P6ZU92_9BACL</name>
<feature type="domain" description="DUF1648" evidence="2">
    <location>
        <begin position="147"/>
        <end position="194"/>
    </location>
</feature>
<dbReference type="Proteomes" id="UP000294292">
    <property type="component" value="Chromosome"/>
</dbReference>
<proteinExistence type="predicted"/>
<keyword evidence="5" id="KW-1185">Reference proteome</keyword>
<feature type="transmembrane region" description="Helical" evidence="1">
    <location>
        <begin position="349"/>
        <end position="367"/>
    </location>
</feature>
<feature type="transmembrane region" description="Helical" evidence="1">
    <location>
        <begin position="79"/>
        <end position="100"/>
    </location>
</feature>
<keyword evidence="1" id="KW-1133">Transmembrane helix</keyword>
<gene>
    <name evidence="4" type="ORF">E2636_00115</name>
</gene>
<dbReference type="PANTHER" id="PTHR37810">
    <property type="entry name" value="IMMUNITY PROTEIN SDPI"/>
    <property type="match status" value="1"/>
</dbReference>
<sequence>MAAVMFMVILIFIIVIQAFLPKFLKDSEAFGIYIPDTHVKDKRLEQMKNRYTQLVLTSGIVILAIFIGWLWVFRPAEEPIVLAGMAAQLVALIFSMGLYAKNHIALANFKKDEKWTEGQSERKVVDLQFREQLKLLPNVYFVLPMLITLGLGILGLSQYDTLPNQIPTHWGPSGEADAFAEKTWISISALPFMTLILQGMMLFFNGAMKQSGAKIQVRHKKRSREQQLAFRKYSSWLLFVIAIAITLLMGYLQLTIIYPETMSSSVTLGFTLGFLVIILGSVLYYTVKVGQSGTRIAVLEQDVNSQDVIDTDDDQYWKFGLIYVNKNDPSILVEKRFGIGWTVNMGHKGSWIFLVLLFGSIFLIATLL</sequence>
<keyword evidence="1" id="KW-0472">Membrane</keyword>
<dbReference type="Pfam" id="PF07853">
    <property type="entry name" value="DUF1648"/>
    <property type="match status" value="1"/>
</dbReference>
<dbReference type="OrthoDB" id="157646at2"/>
<keyword evidence="1" id="KW-0812">Transmembrane</keyword>
<dbReference type="EMBL" id="CP038015">
    <property type="protein sequence ID" value="QBP39654.1"/>
    <property type="molecule type" value="Genomic_DNA"/>
</dbReference>
<protein>
    <submittedName>
        <fullName evidence="4">DUF1648 domain-containing protein</fullName>
    </submittedName>
</protein>
<feature type="transmembrane region" description="Helical" evidence="1">
    <location>
        <begin position="266"/>
        <end position="287"/>
    </location>
</feature>
<dbReference type="Pfam" id="PF19124">
    <property type="entry name" value="DUF5808"/>
    <property type="match status" value="1"/>
</dbReference>
<evidence type="ECO:0000313" key="5">
    <source>
        <dbReference type="Proteomes" id="UP000294292"/>
    </source>
</evidence>
<feature type="transmembrane region" description="Helical" evidence="1">
    <location>
        <begin position="184"/>
        <end position="208"/>
    </location>
</feature>
<feature type="domain" description="DUF5808" evidence="3">
    <location>
        <begin position="326"/>
        <end position="351"/>
    </location>
</feature>
<evidence type="ECO:0000259" key="2">
    <source>
        <dbReference type="Pfam" id="PF07853"/>
    </source>
</evidence>
<dbReference type="InterPro" id="IPR014574">
    <property type="entry name" value="UCP032908"/>
</dbReference>
<evidence type="ECO:0000259" key="3">
    <source>
        <dbReference type="Pfam" id="PF19124"/>
    </source>
</evidence>
<reference evidence="4 5" key="1">
    <citation type="submission" date="2019-03" db="EMBL/GenBank/DDBJ databases">
        <title>Complete genome sequence of Paenisporosarcina antarctica CGMCC 1.6503T.</title>
        <authorList>
            <person name="Rong J.-C."/>
            <person name="Chi N.-Y."/>
            <person name="Zhang Q.-F."/>
        </authorList>
    </citation>
    <scope>NUCLEOTIDE SEQUENCE [LARGE SCALE GENOMIC DNA]</scope>
    <source>
        <strain evidence="4 5">CGMCC 1.6503</strain>
    </source>
</reference>
<feature type="transmembrane region" description="Helical" evidence="1">
    <location>
        <begin position="6"/>
        <end position="24"/>
    </location>
</feature>